<evidence type="ECO:0000256" key="4">
    <source>
        <dbReference type="SAM" id="Phobius"/>
    </source>
</evidence>
<keyword evidence="4" id="KW-0472">Membrane</keyword>
<keyword evidence="3" id="KW-0648">Protein biosynthesis</keyword>
<name>A0AAD4SPV4_9MAGN</name>
<gene>
    <name evidence="5" type="ORF">MKW98_010854</name>
</gene>
<feature type="transmembrane region" description="Helical" evidence="4">
    <location>
        <begin position="64"/>
        <end position="83"/>
    </location>
</feature>
<reference evidence="5" key="1">
    <citation type="submission" date="2022-04" db="EMBL/GenBank/DDBJ databases">
        <title>A functionally conserved STORR gene fusion in Papaver species that diverged 16.8 million years ago.</title>
        <authorList>
            <person name="Catania T."/>
        </authorList>
    </citation>
    <scope>NUCLEOTIDE SEQUENCE</scope>
    <source>
        <strain evidence="5">S-188037</strain>
    </source>
</reference>
<proteinExistence type="predicted"/>
<evidence type="ECO:0000256" key="3">
    <source>
        <dbReference type="ARBA" id="ARBA00022917"/>
    </source>
</evidence>
<dbReference type="GO" id="GO:0003743">
    <property type="term" value="F:translation initiation factor activity"/>
    <property type="evidence" value="ECO:0007669"/>
    <property type="project" value="UniProtKB-KW"/>
</dbReference>
<dbReference type="InterPro" id="IPR016650">
    <property type="entry name" value="eIF3e"/>
</dbReference>
<evidence type="ECO:0000256" key="2">
    <source>
        <dbReference type="ARBA" id="ARBA00022540"/>
    </source>
</evidence>
<dbReference type="AlphaFoldDB" id="A0AAD4SPV4"/>
<protein>
    <submittedName>
        <fullName evidence="5">Uncharacterized protein</fullName>
    </submittedName>
</protein>
<dbReference type="EMBL" id="JAJJMB010009426">
    <property type="protein sequence ID" value="KAI3914042.1"/>
    <property type="molecule type" value="Genomic_DNA"/>
</dbReference>
<dbReference type="PANTHER" id="PTHR10317">
    <property type="entry name" value="EUKARYOTIC TRANSLATION INITIATION FACTOR 3 SUBUNIT E"/>
    <property type="match status" value="1"/>
</dbReference>
<evidence type="ECO:0000256" key="1">
    <source>
        <dbReference type="ARBA" id="ARBA00022490"/>
    </source>
</evidence>
<evidence type="ECO:0000313" key="5">
    <source>
        <dbReference type="EMBL" id="KAI3914042.1"/>
    </source>
</evidence>
<keyword evidence="6" id="KW-1185">Reference proteome</keyword>
<organism evidence="5 6">
    <name type="scientific">Papaver atlanticum</name>
    <dbReference type="NCBI Taxonomy" id="357466"/>
    <lineage>
        <taxon>Eukaryota</taxon>
        <taxon>Viridiplantae</taxon>
        <taxon>Streptophyta</taxon>
        <taxon>Embryophyta</taxon>
        <taxon>Tracheophyta</taxon>
        <taxon>Spermatophyta</taxon>
        <taxon>Magnoliopsida</taxon>
        <taxon>Ranunculales</taxon>
        <taxon>Papaveraceae</taxon>
        <taxon>Papaveroideae</taxon>
        <taxon>Papaver</taxon>
    </lineage>
</organism>
<comment type="caution">
    <text evidence="5">The sequence shown here is derived from an EMBL/GenBank/DDBJ whole genome shotgun (WGS) entry which is preliminary data.</text>
</comment>
<keyword evidence="2" id="KW-0396">Initiation factor</keyword>
<sequence>MIYVPQARRLELRDVEMAYRRAGVARRLELRESRRWCPTEAPGIPLRIVVAICSLMKLMPERQLFSKLLLVLWFTLAVPLVILNDPFLGKRAEEGNFSSIPLRDEFVENACRFIFEAYCIIHQRIDIGTLTAKLNMSFEAA</sequence>
<dbReference type="Proteomes" id="UP001202328">
    <property type="component" value="Unassembled WGS sequence"/>
</dbReference>
<accession>A0AAD4SPV4</accession>
<evidence type="ECO:0000313" key="6">
    <source>
        <dbReference type="Proteomes" id="UP001202328"/>
    </source>
</evidence>
<keyword evidence="1" id="KW-0963">Cytoplasm</keyword>
<dbReference type="GO" id="GO:0005852">
    <property type="term" value="C:eukaryotic translation initiation factor 3 complex"/>
    <property type="evidence" value="ECO:0007669"/>
    <property type="project" value="InterPro"/>
</dbReference>
<keyword evidence="4" id="KW-0812">Transmembrane</keyword>
<keyword evidence="4" id="KW-1133">Transmembrane helix</keyword>